<reference evidence="1" key="1">
    <citation type="submission" date="2019-08" db="EMBL/GenBank/DDBJ databases">
        <authorList>
            <person name="Kucharzyk K."/>
            <person name="Murdoch R.W."/>
            <person name="Higgins S."/>
            <person name="Loffler F."/>
        </authorList>
    </citation>
    <scope>NUCLEOTIDE SEQUENCE</scope>
</reference>
<comment type="caution">
    <text evidence="1">The sequence shown here is derived from an EMBL/GenBank/DDBJ whole genome shotgun (WGS) entry which is preliminary data.</text>
</comment>
<protein>
    <submittedName>
        <fullName evidence="1">Uncharacterized protein</fullName>
    </submittedName>
</protein>
<proteinExistence type="predicted"/>
<gene>
    <name evidence="1" type="ORF">SDC9_211026</name>
</gene>
<evidence type="ECO:0000313" key="1">
    <source>
        <dbReference type="EMBL" id="MPN63269.1"/>
    </source>
</evidence>
<organism evidence="1">
    <name type="scientific">bioreactor metagenome</name>
    <dbReference type="NCBI Taxonomy" id="1076179"/>
    <lineage>
        <taxon>unclassified sequences</taxon>
        <taxon>metagenomes</taxon>
        <taxon>ecological metagenomes</taxon>
    </lineage>
</organism>
<sequence>MLGIIILSTLPPVYDEIGDEIEYNHGQGSHKNINECLVNSVWVEPNQCKHIAIVEDKRHNSCEEGSYQNQAYNGSCLHFTSIFPVTAS</sequence>
<dbReference type="EMBL" id="VSSQ01142421">
    <property type="protein sequence ID" value="MPN63269.1"/>
    <property type="molecule type" value="Genomic_DNA"/>
</dbReference>
<name>A0A645JKM4_9ZZZZ</name>
<accession>A0A645JKM4</accession>
<dbReference type="AlphaFoldDB" id="A0A645JKM4"/>